<organism evidence="3 4">
    <name type="scientific">Candidatus Kerfeldbacteria bacterium RIFCSPHIGHO2_02_FULL_42_14</name>
    <dbReference type="NCBI Taxonomy" id="1798540"/>
    <lineage>
        <taxon>Bacteria</taxon>
        <taxon>Candidatus Kerfeldiibacteriota</taxon>
    </lineage>
</organism>
<dbReference type="EMBL" id="MHKB01000009">
    <property type="protein sequence ID" value="OGY79273.1"/>
    <property type="molecule type" value="Genomic_DNA"/>
</dbReference>
<dbReference type="InterPro" id="IPR000620">
    <property type="entry name" value="EamA_dom"/>
</dbReference>
<dbReference type="GO" id="GO:0016020">
    <property type="term" value="C:membrane"/>
    <property type="evidence" value="ECO:0007669"/>
    <property type="project" value="InterPro"/>
</dbReference>
<feature type="transmembrane region" description="Helical" evidence="1">
    <location>
        <begin position="243"/>
        <end position="261"/>
    </location>
</feature>
<feature type="domain" description="EamA" evidence="2">
    <location>
        <begin position="151"/>
        <end position="281"/>
    </location>
</feature>
<feature type="transmembrane region" description="Helical" evidence="1">
    <location>
        <begin position="126"/>
        <end position="144"/>
    </location>
</feature>
<feature type="transmembrane region" description="Helical" evidence="1">
    <location>
        <begin position="213"/>
        <end position="231"/>
    </location>
</feature>
<dbReference type="PANTHER" id="PTHR22911">
    <property type="entry name" value="ACYL-MALONYL CONDENSING ENZYME-RELATED"/>
    <property type="match status" value="1"/>
</dbReference>
<comment type="caution">
    <text evidence="3">The sequence shown here is derived from an EMBL/GenBank/DDBJ whole genome shotgun (WGS) entry which is preliminary data.</text>
</comment>
<dbReference type="Proteomes" id="UP000177165">
    <property type="component" value="Unassembled WGS sequence"/>
</dbReference>
<feature type="transmembrane region" description="Helical" evidence="1">
    <location>
        <begin position="94"/>
        <end position="117"/>
    </location>
</feature>
<accession>A0A1G2AQV8</accession>
<sequence length="288" mass="31582">MNQGLVGYVEILSVVVCWSIISGALIPWIQLDPFVLYPISAFIAALTCLALCFAQWRTIWGSLHYELLWPLFHICLLVGLNNLLFFAALKTTSVANAILTHYLCPLLLVTVFAPLILRERILRKHLISAVLGLLGLFVVLWDQFGADTLNIGLVWGFASAIFYAWHLTLESRLATLTTLHPAAAAVFKHGLPALILSPVALDHIVANGLNLADFGKLFLLGSFGFTFILQYRGLGKISSQEAAILFYGEPIAAIFWAYIIWSQPVSFATFVGGTLIVAAGIIAIRGRQ</sequence>
<feature type="transmembrane region" description="Helical" evidence="1">
    <location>
        <begin position="267"/>
        <end position="284"/>
    </location>
</feature>
<evidence type="ECO:0000313" key="3">
    <source>
        <dbReference type="EMBL" id="OGY79273.1"/>
    </source>
</evidence>
<keyword evidence="1" id="KW-1133">Transmembrane helix</keyword>
<feature type="transmembrane region" description="Helical" evidence="1">
    <location>
        <begin position="35"/>
        <end position="56"/>
    </location>
</feature>
<dbReference type="PANTHER" id="PTHR22911:SF79">
    <property type="entry name" value="MOBA-LIKE NTP TRANSFERASE DOMAIN-CONTAINING PROTEIN"/>
    <property type="match status" value="1"/>
</dbReference>
<evidence type="ECO:0000313" key="4">
    <source>
        <dbReference type="Proteomes" id="UP000177165"/>
    </source>
</evidence>
<reference evidence="3 4" key="1">
    <citation type="journal article" date="2016" name="Nat. Commun.">
        <title>Thousands of microbial genomes shed light on interconnected biogeochemical processes in an aquifer system.</title>
        <authorList>
            <person name="Anantharaman K."/>
            <person name="Brown C.T."/>
            <person name="Hug L.A."/>
            <person name="Sharon I."/>
            <person name="Castelle C.J."/>
            <person name="Probst A.J."/>
            <person name="Thomas B.C."/>
            <person name="Singh A."/>
            <person name="Wilkins M.J."/>
            <person name="Karaoz U."/>
            <person name="Brodie E.L."/>
            <person name="Williams K.H."/>
            <person name="Hubbard S.S."/>
            <person name="Banfield J.F."/>
        </authorList>
    </citation>
    <scope>NUCLEOTIDE SEQUENCE [LARGE SCALE GENOMIC DNA]</scope>
</reference>
<evidence type="ECO:0000256" key="1">
    <source>
        <dbReference type="SAM" id="Phobius"/>
    </source>
</evidence>
<dbReference type="SUPFAM" id="SSF103481">
    <property type="entry name" value="Multidrug resistance efflux transporter EmrE"/>
    <property type="match status" value="2"/>
</dbReference>
<gene>
    <name evidence="3" type="ORF">A3B74_00265</name>
</gene>
<feature type="domain" description="EamA" evidence="2">
    <location>
        <begin position="7"/>
        <end position="140"/>
    </location>
</feature>
<proteinExistence type="predicted"/>
<keyword evidence="1" id="KW-0472">Membrane</keyword>
<keyword evidence="1" id="KW-0812">Transmembrane</keyword>
<feature type="transmembrane region" description="Helical" evidence="1">
    <location>
        <begin position="181"/>
        <end position="201"/>
    </location>
</feature>
<evidence type="ECO:0000259" key="2">
    <source>
        <dbReference type="Pfam" id="PF00892"/>
    </source>
</evidence>
<feature type="transmembrane region" description="Helical" evidence="1">
    <location>
        <begin position="150"/>
        <end position="169"/>
    </location>
</feature>
<dbReference type="InterPro" id="IPR037185">
    <property type="entry name" value="EmrE-like"/>
</dbReference>
<dbReference type="AlphaFoldDB" id="A0A1G2AQV8"/>
<name>A0A1G2AQV8_9BACT</name>
<dbReference type="STRING" id="1798540.A3B74_00265"/>
<feature type="transmembrane region" description="Helical" evidence="1">
    <location>
        <begin position="68"/>
        <end position="88"/>
    </location>
</feature>
<feature type="transmembrane region" description="Helical" evidence="1">
    <location>
        <begin position="7"/>
        <end position="29"/>
    </location>
</feature>
<dbReference type="Pfam" id="PF00892">
    <property type="entry name" value="EamA"/>
    <property type="match status" value="2"/>
</dbReference>
<protein>
    <recommendedName>
        <fullName evidence="2">EamA domain-containing protein</fullName>
    </recommendedName>
</protein>